<feature type="domain" description="VWFA" evidence="3">
    <location>
        <begin position="57"/>
        <end position="283"/>
    </location>
</feature>
<dbReference type="SUPFAM" id="SSF49562">
    <property type="entry name" value="C2 domain (Calcium/lipid-binding domain, CaLB)"/>
    <property type="match status" value="1"/>
</dbReference>
<dbReference type="AlphaFoldDB" id="A0A061S034"/>
<feature type="region of interest" description="Disordered" evidence="1">
    <location>
        <begin position="1"/>
        <end position="21"/>
    </location>
</feature>
<dbReference type="Gene3D" id="3.40.50.410">
    <property type="entry name" value="von Willebrand factor, type A domain"/>
    <property type="match status" value="1"/>
</dbReference>
<evidence type="ECO:0000259" key="2">
    <source>
        <dbReference type="PROSITE" id="PS50004"/>
    </source>
</evidence>
<sequence>MALPESVVRPPTLAEPPEYNPDTSKLLPGVATALGGPIGLSKVLLSGATTVPIRFWIVDNSGSMATDDGTRLVPSSSAPGNFNTVRSTRWEELRDVILLHARLAEALKSRIDIHLLNNPRSTQAPQFLSLGSTSCECPSVSSASNLQQLLTALNTQPTGTTPLTEAVQTVTGLIAQVSPRFRKNGQTAVVVLATDGLPDDPDSFVPAVVELQRLGCVWLVVRLCTNSQDVLDYWNTLDQHLEAPLEVLDDPSGEAASVYDLNPWLTYGLPLHTLRESGIQNKLFDLLDEKQLIGSQVAELCSLLFGCEGLPNPEVDWPAFAEKLGIYLSVTDPAFCPTSSTLKPWVNLQVLKRQFDKGRGHGLLHSLSFRGRLQGTTEYLQPQETAGEVLSLTFSAKKLAKKGFFGSVNPFCTVSSWCGEHGYALVANTETLGEVSKPQWRTMHIPRAKLSPWDTHGRLRLEVFDFDPSNAHRFIGRAHISVPDLLAVGTLKCELLNHRSRGSQGSLTVSVS</sequence>
<feature type="domain" description="C2" evidence="2">
    <location>
        <begin position="369"/>
        <end position="495"/>
    </location>
</feature>
<dbReference type="PROSITE" id="PS50004">
    <property type="entry name" value="C2"/>
    <property type="match status" value="1"/>
</dbReference>
<dbReference type="SMART" id="SM00239">
    <property type="entry name" value="C2"/>
    <property type="match status" value="1"/>
</dbReference>
<dbReference type="InterPro" id="IPR000008">
    <property type="entry name" value="C2_dom"/>
</dbReference>
<evidence type="ECO:0000313" key="4">
    <source>
        <dbReference type="EMBL" id="JAC78512.1"/>
    </source>
</evidence>
<dbReference type="GO" id="GO:0005544">
    <property type="term" value="F:calcium-dependent phospholipid binding"/>
    <property type="evidence" value="ECO:0007669"/>
    <property type="project" value="InterPro"/>
</dbReference>
<dbReference type="InterPro" id="IPR035892">
    <property type="entry name" value="C2_domain_sf"/>
</dbReference>
<evidence type="ECO:0000259" key="3">
    <source>
        <dbReference type="PROSITE" id="PS50234"/>
    </source>
</evidence>
<reference evidence="4" key="1">
    <citation type="submission" date="2014-05" db="EMBL/GenBank/DDBJ databases">
        <title>The transcriptome of the halophilic microalga Tetraselmis sp. GSL018 isolated from the Great Salt Lake, Utah.</title>
        <authorList>
            <person name="Jinkerson R.E."/>
            <person name="D'Adamo S."/>
            <person name="Posewitz M.C."/>
        </authorList>
    </citation>
    <scope>NUCLEOTIDE SEQUENCE</scope>
    <source>
        <strain evidence="4">GSL018</strain>
    </source>
</reference>
<dbReference type="Gene3D" id="2.60.40.150">
    <property type="entry name" value="C2 domain"/>
    <property type="match status" value="1"/>
</dbReference>
<gene>
    <name evidence="4" type="ORF">TSPGSL018_14928</name>
</gene>
<dbReference type="GO" id="GO:0071277">
    <property type="term" value="P:cellular response to calcium ion"/>
    <property type="evidence" value="ECO:0007669"/>
    <property type="project" value="TreeGrafter"/>
</dbReference>
<dbReference type="EMBL" id="GBEZ01006911">
    <property type="protein sequence ID" value="JAC78512.1"/>
    <property type="molecule type" value="Transcribed_RNA"/>
</dbReference>
<protein>
    <submittedName>
        <fullName evidence="4">Uncharacterized protein</fullName>
    </submittedName>
</protein>
<name>A0A061S034_9CHLO</name>
<dbReference type="InterPro" id="IPR002035">
    <property type="entry name" value="VWF_A"/>
</dbReference>
<dbReference type="SUPFAM" id="SSF53300">
    <property type="entry name" value="vWA-like"/>
    <property type="match status" value="1"/>
</dbReference>
<dbReference type="PROSITE" id="PS50234">
    <property type="entry name" value="VWFA"/>
    <property type="match status" value="1"/>
</dbReference>
<dbReference type="PANTHER" id="PTHR10857:SF106">
    <property type="entry name" value="C2 DOMAIN-CONTAINING PROTEIN"/>
    <property type="match status" value="1"/>
</dbReference>
<dbReference type="Pfam" id="PF00168">
    <property type="entry name" value="C2"/>
    <property type="match status" value="1"/>
</dbReference>
<dbReference type="CDD" id="cd00198">
    <property type="entry name" value="vWFA"/>
    <property type="match status" value="1"/>
</dbReference>
<organism evidence="4">
    <name type="scientific">Tetraselmis sp. GSL018</name>
    <dbReference type="NCBI Taxonomy" id="582737"/>
    <lineage>
        <taxon>Eukaryota</taxon>
        <taxon>Viridiplantae</taxon>
        <taxon>Chlorophyta</taxon>
        <taxon>core chlorophytes</taxon>
        <taxon>Chlorodendrophyceae</taxon>
        <taxon>Chlorodendrales</taxon>
        <taxon>Chlorodendraceae</taxon>
        <taxon>Tetraselmis</taxon>
    </lineage>
</organism>
<evidence type="ECO:0000256" key="1">
    <source>
        <dbReference type="SAM" id="MobiDB-lite"/>
    </source>
</evidence>
<dbReference type="PANTHER" id="PTHR10857">
    <property type="entry name" value="COPINE"/>
    <property type="match status" value="1"/>
</dbReference>
<dbReference type="InterPro" id="IPR036465">
    <property type="entry name" value="vWFA_dom_sf"/>
</dbReference>
<accession>A0A061S034</accession>
<dbReference type="InterPro" id="IPR045052">
    <property type="entry name" value="Copine"/>
</dbReference>
<proteinExistence type="predicted"/>
<dbReference type="GO" id="GO:0005886">
    <property type="term" value="C:plasma membrane"/>
    <property type="evidence" value="ECO:0007669"/>
    <property type="project" value="TreeGrafter"/>
</dbReference>